<evidence type="ECO:0000256" key="1">
    <source>
        <dbReference type="ARBA" id="ARBA00004651"/>
    </source>
</evidence>
<keyword evidence="5 7" id="KW-1133">Transmembrane helix</keyword>
<feature type="transmembrane region" description="Helical" evidence="7">
    <location>
        <begin position="366"/>
        <end position="389"/>
    </location>
</feature>
<dbReference type="Proteomes" id="UP001058713">
    <property type="component" value="Chromosome"/>
</dbReference>
<evidence type="ECO:0000256" key="7">
    <source>
        <dbReference type="SAM" id="Phobius"/>
    </source>
</evidence>
<comment type="subcellular location">
    <subcellularLocation>
        <location evidence="1">Cell membrane</location>
        <topology evidence="1">Multi-pass membrane protein</topology>
    </subcellularLocation>
</comment>
<evidence type="ECO:0000313" key="8">
    <source>
        <dbReference type="EMBL" id="UWQ52997.1"/>
    </source>
</evidence>
<evidence type="ECO:0000256" key="6">
    <source>
        <dbReference type="ARBA" id="ARBA00023136"/>
    </source>
</evidence>
<dbReference type="Pfam" id="PF13440">
    <property type="entry name" value="Polysacc_synt_3"/>
    <property type="match status" value="1"/>
</dbReference>
<name>A0A9Q9HFV4_LEICA</name>
<dbReference type="AlphaFoldDB" id="A0A9Q9HFV4"/>
<evidence type="ECO:0000256" key="5">
    <source>
        <dbReference type="ARBA" id="ARBA00022989"/>
    </source>
</evidence>
<proteinExistence type="inferred from homology"/>
<evidence type="ECO:0000256" key="2">
    <source>
        <dbReference type="ARBA" id="ARBA00007430"/>
    </source>
</evidence>
<feature type="transmembrane region" description="Helical" evidence="7">
    <location>
        <begin position="425"/>
        <end position="443"/>
    </location>
</feature>
<feature type="transmembrane region" description="Helical" evidence="7">
    <location>
        <begin position="53"/>
        <end position="76"/>
    </location>
</feature>
<comment type="similarity">
    <text evidence="2">Belongs to the polysaccharide synthase family.</text>
</comment>
<dbReference type="PANTHER" id="PTHR30250:SF10">
    <property type="entry name" value="LIPOPOLYSACCHARIDE BIOSYNTHESIS PROTEIN WZXC"/>
    <property type="match status" value="1"/>
</dbReference>
<sequence length="456" mass="48688">MQRVASHFAGQGMAARVLRSASWLVIGYGGSQALRLASNLILTRILFPEAFGLMALVTVVTVGLSLFSDVGIGPSIAQNKRGDDPAFLDTAWTIQVIRGFGLWALTALLAWPAAAFYDAPELLVYLPIAGAGLAIAGFNPTRIETAHRHLLAGRVTVLDLGGQVIGLAAMIALALATQSVIALVLGGVIQAAAKLTLCHYSLPGAANRFRWEKAAAQELIHFGKWIFLSTAFWFLTSQGDRAILGKFVPLEVLGIYNIGYFLASFPMLLGHAVNQRLMIPVYRDKPAREAPENLRRQRQLRGGLTAGILAMLLGMAWAGPWLVQLLYDDRYVQAGPMIVLIALALAPAVITMTYDQAALAAGDSRGFFVFSAARACLQTVMFLGGVVWFGLAGGIAALGLAMLAAYPVLVRLARRHHVWDPLHDAGFALLTVAAGGAALSWHWEEVTAMAAALSAP</sequence>
<dbReference type="EMBL" id="CP081070">
    <property type="protein sequence ID" value="UWQ52997.1"/>
    <property type="molecule type" value="Genomic_DNA"/>
</dbReference>
<dbReference type="PANTHER" id="PTHR30250">
    <property type="entry name" value="PST FAMILY PREDICTED COLANIC ACID TRANSPORTER"/>
    <property type="match status" value="1"/>
</dbReference>
<feature type="transmembrane region" description="Helical" evidence="7">
    <location>
        <begin position="122"/>
        <end position="139"/>
    </location>
</feature>
<feature type="transmembrane region" description="Helical" evidence="7">
    <location>
        <begin position="96"/>
        <end position="116"/>
    </location>
</feature>
<keyword evidence="4 7" id="KW-0812">Transmembrane</keyword>
<dbReference type="KEGG" id="lcae:K3721_13380"/>
<keyword evidence="3" id="KW-1003">Cell membrane</keyword>
<accession>A0A9Q9HFV4</accession>
<protein>
    <submittedName>
        <fullName evidence="8">Oligosaccharide flippase family protein</fullName>
    </submittedName>
</protein>
<gene>
    <name evidence="8" type="ORF">K3721_13380</name>
</gene>
<feature type="transmembrane region" description="Helical" evidence="7">
    <location>
        <begin position="214"/>
        <end position="235"/>
    </location>
</feature>
<dbReference type="GO" id="GO:0005886">
    <property type="term" value="C:plasma membrane"/>
    <property type="evidence" value="ECO:0007669"/>
    <property type="project" value="UniProtKB-SubCell"/>
</dbReference>
<evidence type="ECO:0000256" key="3">
    <source>
        <dbReference type="ARBA" id="ARBA00022475"/>
    </source>
</evidence>
<reference evidence="8" key="1">
    <citation type="submission" date="2021-08" db="EMBL/GenBank/DDBJ databases">
        <authorList>
            <person name="Nwanade C."/>
            <person name="Wang M."/>
            <person name="Masoudi A."/>
            <person name="Yu Z."/>
            <person name="Liu J."/>
        </authorList>
    </citation>
    <scope>NUCLEOTIDE SEQUENCE</scope>
    <source>
        <strain evidence="8">S122</strain>
    </source>
</reference>
<keyword evidence="6 7" id="KW-0472">Membrane</keyword>
<feature type="transmembrane region" description="Helical" evidence="7">
    <location>
        <begin position="303"/>
        <end position="322"/>
    </location>
</feature>
<evidence type="ECO:0000313" key="9">
    <source>
        <dbReference type="Proteomes" id="UP001058713"/>
    </source>
</evidence>
<evidence type="ECO:0000256" key="4">
    <source>
        <dbReference type="ARBA" id="ARBA00022692"/>
    </source>
</evidence>
<feature type="transmembrane region" description="Helical" evidence="7">
    <location>
        <begin position="255"/>
        <end position="273"/>
    </location>
</feature>
<organism evidence="8 9">
    <name type="scientific">Leisingera caerulea</name>
    <name type="common">Phaeobacter caeruleus</name>
    <dbReference type="NCBI Taxonomy" id="506591"/>
    <lineage>
        <taxon>Bacteria</taxon>
        <taxon>Pseudomonadati</taxon>
        <taxon>Pseudomonadota</taxon>
        <taxon>Alphaproteobacteria</taxon>
        <taxon>Rhodobacterales</taxon>
        <taxon>Roseobacteraceae</taxon>
        <taxon>Leisingera</taxon>
    </lineage>
</organism>
<feature type="transmembrane region" description="Helical" evidence="7">
    <location>
        <begin position="334"/>
        <end position="354"/>
    </location>
</feature>
<dbReference type="RefSeq" id="WP_259970727.1">
    <property type="nucleotide sequence ID" value="NZ_CP081070.1"/>
</dbReference>
<feature type="transmembrane region" description="Helical" evidence="7">
    <location>
        <begin position="395"/>
        <end position="413"/>
    </location>
</feature>
<dbReference type="InterPro" id="IPR050833">
    <property type="entry name" value="Poly_Biosynth_Transport"/>
</dbReference>